<dbReference type="GO" id="GO:0004312">
    <property type="term" value="F:fatty acid synthase activity"/>
    <property type="evidence" value="ECO:0007669"/>
    <property type="project" value="TreeGrafter"/>
</dbReference>
<feature type="domain" description="Carrier" evidence="5">
    <location>
        <begin position="1073"/>
        <end position="1154"/>
    </location>
</feature>
<dbReference type="InterPro" id="IPR020841">
    <property type="entry name" value="PKS_Beta-ketoAc_synthase_dom"/>
</dbReference>
<dbReference type="SUPFAM" id="SSF53901">
    <property type="entry name" value="Thiolase-like"/>
    <property type="match status" value="1"/>
</dbReference>
<dbReference type="PANTHER" id="PTHR43775:SF37">
    <property type="entry name" value="SI:DKEY-61P9.11"/>
    <property type="match status" value="1"/>
</dbReference>
<feature type="domain" description="Ketosynthase family 3 (KS3)" evidence="6">
    <location>
        <begin position="1"/>
        <end position="260"/>
    </location>
</feature>
<dbReference type="SMART" id="SM00822">
    <property type="entry name" value="PKS_KR"/>
    <property type="match status" value="1"/>
</dbReference>
<evidence type="ECO:0000259" key="5">
    <source>
        <dbReference type="PROSITE" id="PS50075"/>
    </source>
</evidence>
<dbReference type="OrthoDB" id="329835at2759"/>
<feature type="transmembrane region" description="Helical" evidence="4">
    <location>
        <begin position="1984"/>
        <end position="2009"/>
    </location>
</feature>
<feature type="transmembrane region" description="Helical" evidence="4">
    <location>
        <begin position="1412"/>
        <end position="1432"/>
    </location>
</feature>
<dbReference type="PROSITE" id="PS52004">
    <property type="entry name" value="KS3_2"/>
    <property type="match status" value="1"/>
</dbReference>
<dbReference type="SUPFAM" id="SSF51735">
    <property type="entry name" value="NAD(P)-binding Rossmann-fold domains"/>
    <property type="match status" value="2"/>
</dbReference>
<dbReference type="Proteomes" id="UP000604046">
    <property type="component" value="Unassembled WGS sequence"/>
</dbReference>
<organism evidence="7 8">
    <name type="scientific">Symbiodinium natans</name>
    <dbReference type="NCBI Taxonomy" id="878477"/>
    <lineage>
        <taxon>Eukaryota</taxon>
        <taxon>Sar</taxon>
        <taxon>Alveolata</taxon>
        <taxon>Dinophyceae</taxon>
        <taxon>Suessiales</taxon>
        <taxon>Symbiodiniaceae</taxon>
        <taxon>Symbiodinium</taxon>
    </lineage>
</organism>
<feature type="transmembrane region" description="Helical" evidence="4">
    <location>
        <begin position="1452"/>
        <end position="1474"/>
    </location>
</feature>
<dbReference type="InterPro" id="IPR013968">
    <property type="entry name" value="PKS_KR"/>
</dbReference>
<keyword evidence="3" id="KW-0808">Transferase</keyword>
<dbReference type="InterPro" id="IPR050091">
    <property type="entry name" value="PKS_NRPS_Biosynth_Enz"/>
</dbReference>
<keyword evidence="4" id="KW-0472">Membrane</keyword>
<dbReference type="SUPFAM" id="SSF47336">
    <property type="entry name" value="ACP-like"/>
    <property type="match status" value="3"/>
</dbReference>
<dbReference type="Pfam" id="PF08659">
    <property type="entry name" value="KR"/>
    <property type="match status" value="1"/>
</dbReference>
<evidence type="ECO:0000256" key="1">
    <source>
        <dbReference type="ARBA" id="ARBA00022450"/>
    </source>
</evidence>
<dbReference type="InterPro" id="IPR036736">
    <property type="entry name" value="ACP-like_sf"/>
</dbReference>
<feature type="transmembrane region" description="Helical" evidence="4">
    <location>
        <begin position="1650"/>
        <end position="1680"/>
    </location>
</feature>
<keyword evidence="4" id="KW-0812">Transmembrane</keyword>
<dbReference type="InterPro" id="IPR057326">
    <property type="entry name" value="KR_dom"/>
</dbReference>
<feature type="transmembrane region" description="Helical" evidence="4">
    <location>
        <begin position="1919"/>
        <end position="1940"/>
    </location>
</feature>
<dbReference type="GO" id="GO:0006633">
    <property type="term" value="P:fatty acid biosynthetic process"/>
    <property type="evidence" value="ECO:0007669"/>
    <property type="project" value="TreeGrafter"/>
</dbReference>
<dbReference type="CDD" id="cd00833">
    <property type="entry name" value="PKS"/>
    <property type="match status" value="1"/>
</dbReference>
<dbReference type="Gene3D" id="3.40.50.720">
    <property type="entry name" value="NAD(P)-binding Rossmann-like Domain"/>
    <property type="match status" value="1"/>
</dbReference>
<dbReference type="Gene3D" id="1.10.1200.10">
    <property type="entry name" value="ACP-like"/>
    <property type="match status" value="3"/>
</dbReference>
<comment type="caution">
    <text evidence="7">The sequence shown here is derived from an EMBL/GenBank/DDBJ whole genome shotgun (WGS) entry which is preliminary data.</text>
</comment>
<dbReference type="SMART" id="SM00825">
    <property type="entry name" value="PKS_KS"/>
    <property type="match status" value="1"/>
</dbReference>
<keyword evidence="1" id="KW-0596">Phosphopantetheine</keyword>
<dbReference type="PANTHER" id="PTHR43775">
    <property type="entry name" value="FATTY ACID SYNTHASE"/>
    <property type="match status" value="1"/>
</dbReference>
<dbReference type="SUPFAM" id="SSF51161">
    <property type="entry name" value="Trimeric LpxA-like enzymes"/>
    <property type="match status" value="3"/>
</dbReference>
<feature type="domain" description="Carrier" evidence="5">
    <location>
        <begin position="1175"/>
        <end position="1256"/>
    </location>
</feature>
<keyword evidence="8" id="KW-1185">Reference proteome</keyword>
<dbReference type="InterPro" id="IPR014030">
    <property type="entry name" value="Ketoacyl_synth_N"/>
</dbReference>
<proteinExistence type="predicted"/>
<sequence>MAMAALRGRSCAGALVLGVNVQFQPYWTEAFAEAGMLSPTGRCRFGDDRADGYVRGEGCSCLLLYDDDAYSRGLQKASPYASLRGTCSNQDGRSNGLTAPNPAAQTTLITSAWQDAGLSAFDAVYAEAHGTGTALGDPIEIVAMGRAMRGRGVQVEPCRGDLPSLRTTSFKSNIGHLECGAGAASLAKLALVLRQAIIPPSLHLKVLNRHIDWEDVSVKVVTECEPLGTRSANSYVAEQMSGCVSGFGFGGSNANAILCSDGQAWLETQMSESDGHSLLAKGVESLARAAAQKVSRQAFALNSGDFRQLAVVGESMPELLAKVRKIARSDVPPASQGGRVALVLSGAGDDSSGFATLRLLQAMGRAARGADAPWSGFQRKLQELHGASLNSLGATFGCLYAAAAAFAEDLAVAPALICGHGLAGEAAALTVTGVLLPKEGLALASDSAAQFGGYWPPSVPVASSCTGLFTKGPAVDHFRSVAGGVGEGMGGVWEAVKSCGCDVVVELSLGNPSLQRHQDDQTLTVISTCIGPPADGRIVSGDVAERAILEAAASIFAAGVSVNFAGPLGGGPVSRMPPASFAPKVCWPGDPSMSQWRRQDVCTQAFEAQWLPTAAIKPELRGQHFLVSGGALASKVVAALREHGAVATEGTPSSLTDPHAELVFVLEPAAASSLQSTLHSARAAPHEMLEWLRSFPRRDSGRRAAILSVGAHGSFPDLRSIPAAAMWGAARSARQEMDVSWALRCIDLDPQLLEDVGTPVGSHFASELMRQEARDVLLGRERFVRVLQSLHLPLLHSPETPTFPKVFGITGGTGALGLIVAEWISTGSSQLILASRSGKVPEENKQLWTNLCRTSAQVTLCNCDVGSDPSPLTEKLAGAEEPFGVAHLAGILRDGLFLRQDKSSLDLTMKPKVDGAALLVESLRSQSAAVRMQHLWLFSSVTSCLGNLGQTAYGASNSALDAMGKSWFLGSAAGPEAGASLAVQWGPWAEFGMAADLPKGSTSIFKPWQQHNALRALEAVLTLSSPIRSPVVCLTQFDWGQMFSDLGQSMYYQGFLREFLKQPSEPKSQAAPASSVDVQTVVLDTLSRFLPNGKDGVTEDAEFDELGLDSLSGVEASRALAAALAPLGIEGIKPTFLFEASSLRVVMSKLPAPKPAARQVLTSMPSQPNAEVARASESDVRQTVIDTLSRFLPNGKDGVTEDVEFDELGLDSLSGVEASRALAAALAPLGIEGIKPTFLFEASSLRVVMSKLPAPKPAARQVLTSMPSQPNAEVARASESDVRQTVIDTLSRFLPNGKDGVTEDVEFDELGLDSLSGVEASRALAAALAPLGIEGIKPTFLFESNSLRVVLGKIRDLPQMEKQQITSAHTPLHEMACPLPSLPLSKHTVDVHSIGDTSPLHRQLVGLMQGTGLGIMQSASLAASMLLLVLVFPLRTEHFVVTSSRTELNLLLFMSLLLMPLLRFYFSLFMMWLVKTIVLGKFREGTYPVWGWKMACFRVLAEYEDGMHAGFFLKVFQRTEIPNFCRRVLGAFIGHGAYIIEPTMACSWDLLSVGENAILDRTFVMEAGRVYHVNQPISIGRGSAIGTTAKLQGGATVEDGGVVLPNTVLAGTVKCDDVYDGGLGTSKAMRANDMDVDGFLSTPRRTPLSLLAAAIVFAVRCCMLLVCLQPFIVDLALLFFQYLPLFLGGRQPEPSMDMPIGVLILPAILVLFMLYHDVVILGVAVAAKWILLGRLKEGCREVSTSFLLRFEICYLLTDSAASVLSQNAQSFLNNIFMKAMGGTGVAWSWMPSPANAAAYLSADLLTIGEDAFTASKTNFNCIALSRCYGDKTEELEGSFQGPSRWQMTCKRLKIGERSFVGPGTCITGGTTLGEGAATMDQTYIPAGTSVPAWKTVMGTSVDCRFMVKRRRDVKQSAGIFPYFFAVTLSMIAGRVFRMWMKVALVSSLTLYLLRQMGPVAPVFGALLTGETEVSGTYGGDLRNLLALSLLCGTMCTAVLAICSALEIIVVKNVVLGSVSEASGGPLRGWNCLRWVSTVVNTSMSAGALKMQSHTPLLSWIAKASGARVGNGSQLSWKMFQIAPEMDMVSIGDDAFVGWGMYGHEFSASTLVFKPVKVGNGATTLGGTMLTPGSELTKNAVATYGALVIPGSCDTKSQAKQYLTGVPAVSEATSPEGLFEVNGLPL</sequence>
<dbReference type="InterPro" id="IPR016039">
    <property type="entry name" value="Thiolase-like"/>
</dbReference>
<accession>A0A812LB92</accession>
<gene>
    <name evidence="7" type="primary">ppsA</name>
    <name evidence="7" type="ORF">SNAT2548_LOCUS10461</name>
</gene>
<evidence type="ECO:0000256" key="2">
    <source>
        <dbReference type="ARBA" id="ARBA00022553"/>
    </source>
</evidence>
<reference evidence="7" key="1">
    <citation type="submission" date="2021-02" db="EMBL/GenBank/DDBJ databases">
        <authorList>
            <person name="Dougan E. K."/>
            <person name="Rhodes N."/>
            <person name="Thang M."/>
            <person name="Chan C."/>
        </authorList>
    </citation>
    <scope>NUCLEOTIDE SEQUENCE</scope>
</reference>
<evidence type="ECO:0000256" key="4">
    <source>
        <dbReference type="SAM" id="Phobius"/>
    </source>
</evidence>
<evidence type="ECO:0000313" key="8">
    <source>
        <dbReference type="Proteomes" id="UP000604046"/>
    </source>
</evidence>
<evidence type="ECO:0000259" key="6">
    <source>
        <dbReference type="PROSITE" id="PS52004"/>
    </source>
</evidence>
<dbReference type="Gene3D" id="2.160.10.10">
    <property type="entry name" value="Hexapeptide repeat proteins"/>
    <property type="match status" value="1"/>
</dbReference>
<dbReference type="InterPro" id="IPR006162">
    <property type="entry name" value="Ppantetheine_attach_site"/>
</dbReference>
<evidence type="ECO:0000256" key="3">
    <source>
        <dbReference type="ARBA" id="ARBA00022679"/>
    </source>
</evidence>
<dbReference type="Gene3D" id="3.40.47.10">
    <property type="match status" value="1"/>
</dbReference>
<keyword evidence="4" id="KW-1133">Transmembrane helix</keyword>
<dbReference type="EMBL" id="CAJNDS010000868">
    <property type="protein sequence ID" value="CAE7238334.1"/>
    <property type="molecule type" value="Genomic_DNA"/>
</dbReference>
<feature type="transmembrane region" description="Helical" evidence="4">
    <location>
        <begin position="1700"/>
        <end position="1727"/>
    </location>
</feature>
<keyword evidence="2" id="KW-0597">Phosphoprotein</keyword>
<feature type="domain" description="Carrier" evidence="5">
    <location>
        <begin position="1277"/>
        <end position="1358"/>
    </location>
</feature>
<dbReference type="InterPro" id="IPR011004">
    <property type="entry name" value="Trimer_LpxA-like_sf"/>
</dbReference>
<evidence type="ECO:0000313" key="7">
    <source>
        <dbReference type="EMBL" id="CAE7238334.1"/>
    </source>
</evidence>
<dbReference type="InterPro" id="IPR009081">
    <property type="entry name" value="PP-bd_ACP"/>
</dbReference>
<name>A0A812LB92_9DINO</name>
<protein>
    <submittedName>
        <fullName evidence="7">PpsA protein</fullName>
    </submittedName>
</protein>
<dbReference type="PROSITE" id="PS00012">
    <property type="entry name" value="PHOSPHOPANTETHEINE"/>
    <property type="match status" value="3"/>
</dbReference>
<dbReference type="InterPro" id="IPR014031">
    <property type="entry name" value="Ketoacyl_synth_C"/>
</dbReference>
<dbReference type="Pfam" id="PF00109">
    <property type="entry name" value="ketoacyl-synt"/>
    <property type="match status" value="1"/>
</dbReference>
<dbReference type="PROSITE" id="PS50075">
    <property type="entry name" value="CARRIER"/>
    <property type="match status" value="3"/>
</dbReference>
<dbReference type="InterPro" id="IPR036291">
    <property type="entry name" value="NAD(P)-bd_dom_sf"/>
</dbReference>
<dbReference type="Pfam" id="PF02801">
    <property type="entry name" value="Ketoacyl-synt_C"/>
    <property type="match status" value="1"/>
</dbReference>